<evidence type="ECO:0008006" key="3">
    <source>
        <dbReference type="Google" id="ProtNLM"/>
    </source>
</evidence>
<dbReference type="Pfam" id="PF13563">
    <property type="entry name" value="2_5_RNA_ligase2"/>
    <property type="match status" value="1"/>
</dbReference>
<proteinExistence type="predicted"/>
<dbReference type="InterPro" id="IPR009097">
    <property type="entry name" value="Cyclic_Pdiesterase"/>
</dbReference>
<dbReference type="Gene3D" id="3.90.1140.10">
    <property type="entry name" value="Cyclic phosphodiesterase"/>
    <property type="match status" value="1"/>
</dbReference>
<evidence type="ECO:0000313" key="1">
    <source>
        <dbReference type="EMBL" id="MUN54907.1"/>
    </source>
</evidence>
<dbReference type="Proteomes" id="UP000462152">
    <property type="component" value="Unassembled WGS sequence"/>
</dbReference>
<comment type="caution">
    <text evidence="1">The sequence shown here is derived from an EMBL/GenBank/DDBJ whole genome shotgun (WGS) entry which is preliminary data.</text>
</comment>
<dbReference type="RefSeq" id="WP_129315008.1">
    <property type="nucleotide sequence ID" value="NZ_JBFCQO010000005.1"/>
</dbReference>
<keyword evidence="2" id="KW-1185">Reference proteome</keyword>
<gene>
    <name evidence="1" type="ORF">GMA10_06725</name>
</gene>
<dbReference type="EMBL" id="WOGT01000003">
    <property type="protein sequence ID" value="MUN54907.1"/>
    <property type="molecule type" value="Genomic_DNA"/>
</dbReference>
<dbReference type="OrthoDB" id="358773at2"/>
<protein>
    <recommendedName>
        <fullName evidence="3">2'-5' RNA ligase family protein</fullName>
    </recommendedName>
</protein>
<reference evidence="1 2" key="1">
    <citation type="submission" date="2019-12" db="EMBL/GenBank/DDBJ databases">
        <authorList>
            <person name="Li J."/>
            <person name="Shi Y."/>
            <person name="Xu G."/>
            <person name="Xiao D."/>
            <person name="Ran X."/>
        </authorList>
    </citation>
    <scope>NUCLEOTIDE SEQUENCE [LARGE SCALE GENOMIC DNA]</scope>
    <source>
        <strain evidence="1 2">JCM 15915</strain>
    </source>
</reference>
<sequence>MSPTILPGKSYLSLVLDVPACVHEDVMQWRSHHCSHPGHPLHITVFIAELGERPEESAERFLSEFEDQCLGLGPGRITLTGTGTFRPMSDVVFLSVGEGTEFLHELHNRCLKLLDSASPFLYHPHMTLTQNEGRRTLEAALADFRDFTATFPVTGLDAYIGDETGWRSLGRVDLR</sequence>
<dbReference type="InterPro" id="IPR050580">
    <property type="entry name" value="2H_phosphoesterase_YjcG-like"/>
</dbReference>
<name>A0A7K1LI90_9MICC</name>
<dbReference type="PANTHER" id="PTHR40037">
    <property type="entry name" value="PHOSPHOESTERASE YJCG-RELATED"/>
    <property type="match status" value="1"/>
</dbReference>
<organism evidence="1 2">
    <name type="scientific">Rothia koreensis</name>
    <dbReference type="NCBI Taxonomy" id="592378"/>
    <lineage>
        <taxon>Bacteria</taxon>
        <taxon>Bacillati</taxon>
        <taxon>Actinomycetota</taxon>
        <taxon>Actinomycetes</taxon>
        <taxon>Micrococcales</taxon>
        <taxon>Micrococcaceae</taxon>
        <taxon>Rothia</taxon>
    </lineage>
</organism>
<evidence type="ECO:0000313" key="2">
    <source>
        <dbReference type="Proteomes" id="UP000462152"/>
    </source>
</evidence>
<dbReference type="PANTHER" id="PTHR40037:SF1">
    <property type="entry name" value="PHOSPHOESTERASE SAOUHSC_00951-RELATED"/>
    <property type="match status" value="1"/>
</dbReference>
<dbReference type="SUPFAM" id="SSF55144">
    <property type="entry name" value="LigT-like"/>
    <property type="match status" value="1"/>
</dbReference>
<accession>A0A7K1LI90</accession>
<dbReference type="AlphaFoldDB" id="A0A7K1LI90"/>